<dbReference type="InterPro" id="IPR016161">
    <property type="entry name" value="Ald_DH/histidinol_DH"/>
</dbReference>
<name>A0A401Q450_SCYTO</name>
<evidence type="ECO:0000313" key="3">
    <source>
        <dbReference type="Proteomes" id="UP000288216"/>
    </source>
</evidence>
<dbReference type="Pfam" id="PF00171">
    <property type="entry name" value="Aldedh"/>
    <property type="match status" value="1"/>
</dbReference>
<reference evidence="2 3" key="1">
    <citation type="journal article" date="2018" name="Nat. Ecol. Evol.">
        <title>Shark genomes provide insights into elasmobranch evolution and the origin of vertebrates.</title>
        <authorList>
            <person name="Hara Y"/>
            <person name="Yamaguchi K"/>
            <person name="Onimaru K"/>
            <person name="Kadota M"/>
            <person name="Koyanagi M"/>
            <person name="Keeley SD"/>
            <person name="Tatsumi K"/>
            <person name="Tanaka K"/>
            <person name="Motone F"/>
            <person name="Kageyama Y"/>
            <person name="Nozu R"/>
            <person name="Adachi N"/>
            <person name="Nishimura O"/>
            <person name="Nakagawa R"/>
            <person name="Tanegashima C"/>
            <person name="Kiyatake I"/>
            <person name="Matsumoto R"/>
            <person name="Murakumo K"/>
            <person name="Nishida K"/>
            <person name="Terakita A"/>
            <person name="Kuratani S"/>
            <person name="Sato K"/>
            <person name="Hyodo S Kuraku.S."/>
        </authorList>
    </citation>
    <scope>NUCLEOTIDE SEQUENCE [LARGE SCALE GENOMIC DNA]</scope>
</reference>
<dbReference type="Gene3D" id="3.40.605.10">
    <property type="entry name" value="Aldehyde Dehydrogenase, Chain A, domain 1"/>
    <property type="match status" value="1"/>
</dbReference>
<evidence type="ECO:0000313" key="2">
    <source>
        <dbReference type="EMBL" id="GCB80093.1"/>
    </source>
</evidence>
<dbReference type="EMBL" id="BFAA01010805">
    <property type="protein sequence ID" value="GCB80093.1"/>
    <property type="molecule type" value="Genomic_DNA"/>
</dbReference>
<dbReference type="SUPFAM" id="SSF53720">
    <property type="entry name" value="ALDH-like"/>
    <property type="match status" value="1"/>
</dbReference>
<organism evidence="2 3">
    <name type="scientific">Scyliorhinus torazame</name>
    <name type="common">Cloudy catshark</name>
    <name type="synonym">Catulus torazame</name>
    <dbReference type="NCBI Taxonomy" id="75743"/>
    <lineage>
        <taxon>Eukaryota</taxon>
        <taxon>Metazoa</taxon>
        <taxon>Chordata</taxon>
        <taxon>Craniata</taxon>
        <taxon>Vertebrata</taxon>
        <taxon>Chondrichthyes</taxon>
        <taxon>Elasmobranchii</taxon>
        <taxon>Galeomorphii</taxon>
        <taxon>Galeoidea</taxon>
        <taxon>Carcharhiniformes</taxon>
        <taxon>Scyliorhinidae</taxon>
        <taxon>Scyliorhinus</taxon>
    </lineage>
</organism>
<dbReference type="FunFam" id="3.40.605.10:FF:000050">
    <property type="entry name" value="Aldehyde dehydrogenase, mitochondrial"/>
    <property type="match status" value="1"/>
</dbReference>
<dbReference type="InterPro" id="IPR016162">
    <property type="entry name" value="Ald_DH_N"/>
</dbReference>
<dbReference type="OMA" id="QRDSHIL"/>
<dbReference type="InterPro" id="IPR015590">
    <property type="entry name" value="Aldehyde_DH_dom"/>
</dbReference>
<dbReference type="GO" id="GO:0016491">
    <property type="term" value="F:oxidoreductase activity"/>
    <property type="evidence" value="ECO:0007669"/>
    <property type="project" value="InterPro"/>
</dbReference>
<comment type="caution">
    <text evidence="2">The sequence shown here is derived from an EMBL/GenBank/DDBJ whole genome shotgun (WGS) entry which is preliminary data.</text>
</comment>
<proteinExistence type="predicted"/>
<dbReference type="Proteomes" id="UP000288216">
    <property type="component" value="Unassembled WGS sequence"/>
</dbReference>
<keyword evidence="3" id="KW-1185">Reference proteome</keyword>
<evidence type="ECO:0000259" key="1">
    <source>
        <dbReference type="Pfam" id="PF00171"/>
    </source>
</evidence>
<dbReference type="OrthoDB" id="310895at2759"/>
<sequence length="153" mass="16904">MSADQGSPAPAPCNVPVPVPEVEIKHTKIFINNEWHSSSSGKKFATCNPATGEKICDVEEGDKVEVDKAVKAARDAFQIGSPWRRMDASERGKLLNKLADLMERDRVILSTIESIDSGKLFLHAYFVDLDGSIKTLRYYAGWADKIQGRTIPV</sequence>
<protein>
    <recommendedName>
        <fullName evidence="1">Aldehyde dehydrogenase domain-containing protein</fullName>
    </recommendedName>
</protein>
<accession>A0A401Q450</accession>
<dbReference type="AlphaFoldDB" id="A0A401Q450"/>
<dbReference type="STRING" id="75743.A0A401Q450"/>
<gene>
    <name evidence="2" type="ORF">scyTo_0017080</name>
</gene>
<feature type="domain" description="Aldehyde dehydrogenase" evidence="1">
    <location>
        <begin position="35"/>
        <end position="152"/>
    </location>
</feature>
<dbReference type="PANTHER" id="PTHR11699">
    <property type="entry name" value="ALDEHYDE DEHYDROGENASE-RELATED"/>
    <property type="match status" value="1"/>
</dbReference>
<feature type="non-terminal residue" evidence="2">
    <location>
        <position position="153"/>
    </location>
</feature>